<organism evidence="1 2">
    <name type="scientific">Dichanthelium oligosanthes</name>
    <dbReference type="NCBI Taxonomy" id="888268"/>
    <lineage>
        <taxon>Eukaryota</taxon>
        <taxon>Viridiplantae</taxon>
        <taxon>Streptophyta</taxon>
        <taxon>Embryophyta</taxon>
        <taxon>Tracheophyta</taxon>
        <taxon>Spermatophyta</taxon>
        <taxon>Magnoliopsida</taxon>
        <taxon>Liliopsida</taxon>
        <taxon>Poales</taxon>
        <taxon>Poaceae</taxon>
        <taxon>PACMAD clade</taxon>
        <taxon>Panicoideae</taxon>
        <taxon>Panicodae</taxon>
        <taxon>Paniceae</taxon>
        <taxon>Dichantheliinae</taxon>
        <taxon>Dichanthelium</taxon>
    </lineage>
</organism>
<sequence length="73" mass="8558">LSLRHYFLLMPSQTHLMQLSLVDSVTIIFMRTDEGIFPIDLKSCRVTKMCRDGWYYGNIPYMSFYTPGTVRDS</sequence>
<name>A0A1E5WGN9_9POAL</name>
<gene>
    <name evidence="1" type="ORF">BAE44_0002414</name>
</gene>
<proteinExistence type="predicted"/>
<accession>A0A1E5WGN9</accession>
<evidence type="ECO:0000313" key="2">
    <source>
        <dbReference type="Proteomes" id="UP000095767"/>
    </source>
</evidence>
<feature type="non-terminal residue" evidence="1">
    <location>
        <position position="1"/>
    </location>
</feature>
<reference evidence="1 2" key="1">
    <citation type="submission" date="2016-09" db="EMBL/GenBank/DDBJ databases">
        <title>The draft genome of Dichanthelium oligosanthes: A C3 panicoid grass species.</title>
        <authorList>
            <person name="Studer A.J."/>
            <person name="Schnable J.C."/>
            <person name="Brutnell T.P."/>
        </authorList>
    </citation>
    <scope>NUCLEOTIDE SEQUENCE [LARGE SCALE GENOMIC DNA]</scope>
    <source>
        <strain evidence="2">cv. Kellogg 1175</strain>
        <tissue evidence="1">Leaf</tissue>
    </source>
</reference>
<keyword evidence="2" id="KW-1185">Reference proteome</keyword>
<evidence type="ECO:0000313" key="1">
    <source>
        <dbReference type="EMBL" id="OEL36567.1"/>
    </source>
</evidence>
<protein>
    <submittedName>
        <fullName evidence="1">Uncharacterized protein</fullName>
    </submittedName>
</protein>
<dbReference type="Proteomes" id="UP000095767">
    <property type="component" value="Unassembled WGS sequence"/>
</dbReference>
<dbReference type="AlphaFoldDB" id="A0A1E5WGN9"/>
<comment type="caution">
    <text evidence="1">The sequence shown here is derived from an EMBL/GenBank/DDBJ whole genome shotgun (WGS) entry which is preliminary data.</text>
</comment>
<dbReference type="EMBL" id="LWDX02008799">
    <property type="protein sequence ID" value="OEL36567.1"/>
    <property type="molecule type" value="Genomic_DNA"/>
</dbReference>